<accession>A0A6A6FA06</accession>
<evidence type="ECO:0000313" key="3">
    <source>
        <dbReference type="EMBL" id="KAF2210226.1"/>
    </source>
</evidence>
<keyword evidence="3" id="KW-0808">Transferase</keyword>
<dbReference type="Pfam" id="PF26122">
    <property type="entry name" value="CBM_Mok13"/>
    <property type="match status" value="1"/>
</dbReference>
<sequence length="509" mass="56933">MVMGDIDGDSVLNRLPPSSLAPIVLNITAPPPKPFIAWKYMVDDGSLRFRLEPTGSMWQQLGLYLTLWVAPLTFAVLSVWIFVRSFYKIKFNQIGITGSLAKLKRQSLIFSRKTEAIMAQRESRWKVLIATMEYEIEDWAIKIKIGGLGVMAQLMGKNLEHQDLIWVVPSVGGIDYPIDEVALPMTVAVLGQKYNVNVQYHKLRNIQYVLLDAPIFRQHSKEEPYPARMDNLESAIYYSACNQRLHKRLFGSRSICTTPMTTTEQSRRYTFSLALSHNAEFQAIIHLPASLVFNLSLNIVSEYVQFGEIFNLLHAAASYLRIHQEGFGAVGVSKKALVDGIDLIADAFPAILESHPNVQLIAIGPVIDLHGKFAALKLDRLMKLYPRRVCSKPVFTALPSFVSPGAEFALIPSRDEPFGLVAVEFGRKGALGVGARVGGLGQMPGWWYTVESTTPNHLLHQFKDAIRGALSSSQNTRALMRARSAKQRFPVAQWVEDLEISQLTAVRTH</sequence>
<keyword evidence="1" id="KW-0472">Membrane</keyword>
<keyword evidence="1" id="KW-1133">Transmembrane helix</keyword>
<keyword evidence="4" id="KW-1185">Reference proteome</keyword>
<dbReference type="GO" id="GO:0070600">
    <property type="term" value="P:fungal-type cell wall (1-&gt;3)-alpha-glucan biosynthetic process"/>
    <property type="evidence" value="ECO:0007669"/>
    <property type="project" value="TreeGrafter"/>
</dbReference>
<reference evidence="3" key="1">
    <citation type="journal article" date="2020" name="Stud. Mycol.">
        <title>101 Dothideomycetes genomes: a test case for predicting lifestyles and emergence of pathogens.</title>
        <authorList>
            <person name="Haridas S."/>
            <person name="Albert R."/>
            <person name="Binder M."/>
            <person name="Bloem J."/>
            <person name="Labutti K."/>
            <person name="Salamov A."/>
            <person name="Andreopoulos B."/>
            <person name="Baker S."/>
            <person name="Barry K."/>
            <person name="Bills G."/>
            <person name="Bluhm B."/>
            <person name="Cannon C."/>
            <person name="Castanera R."/>
            <person name="Culley D."/>
            <person name="Daum C."/>
            <person name="Ezra D."/>
            <person name="Gonzalez J."/>
            <person name="Henrissat B."/>
            <person name="Kuo A."/>
            <person name="Liang C."/>
            <person name="Lipzen A."/>
            <person name="Lutzoni F."/>
            <person name="Magnuson J."/>
            <person name="Mondo S."/>
            <person name="Nolan M."/>
            <person name="Ohm R."/>
            <person name="Pangilinan J."/>
            <person name="Park H.-J."/>
            <person name="Ramirez L."/>
            <person name="Alfaro M."/>
            <person name="Sun H."/>
            <person name="Tritt A."/>
            <person name="Yoshinaga Y."/>
            <person name="Zwiers L.-H."/>
            <person name="Turgeon B."/>
            <person name="Goodwin S."/>
            <person name="Spatafora J."/>
            <person name="Crous P."/>
            <person name="Grigoriev I."/>
        </authorList>
    </citation>
    <scope>NUCLEOTIDE SEQUENCE</scope>
    <source>
        <strain evidence="3">SCOH1-5</strain>
    </source>
</reference>
<dbReference type="PANTHER" id="PTHR47182">
    <property type="entry name" value="CELL WALL ALPHA-1,3-GLUCAN SYNTHASE AGS1-RELATED"/>
    <property type="match status" value="1"/>
</dbReference>
<dbReference type="AlphaFoldDB" id="A0A6A6FA06"/>
<organism evidence="3 4">
    <name type="scientific">Cercospora zeae-maydis SCOH1-5</name>
    <dbReference type="NCBI Taxonomy" id="717836"/>
    <lineage>
        <taxon>Eukaryota</taxon>
        <taxon>Fungi</taxon>
        <taxon>Dikarya</taxon>
        <taxon>Ascomycota</taxon>
        <taxon>Pezizomycotina</taxon>
        <taxon>Dothideomycetes</taxon>
        <taxon>Dothideomycetidae</taxon>
        <taxon>Mycosphaerellales</taxon>
        <taxon>Mycosphaerellaceae</taxon>
        <taxon>Cercospora</taxon>
    </lineage>
</organism>
<dbReference type="OrthoDB" id="512920at2759"/>
<dbReference type="GO" id="GO:0009277">
    <property type="term" value="C:fungal-type cell wall"/>
    <property type="evidence" value="ECO:0007669"/>
    <property type="project" value="TreeGrafter"/>
</dbReference>
<evidence type="ECO:0000259" key="2">
    <source>
        <dbReference type="Pfam" id="PF26122"/>
    </source>
</evidence>
<feature type="transmembrane region" description="Helical" evidence="1">
    <location>
        <begin position="61"/>
        <end position="83"/>
    </location>
</feature>
<gene>
    <name evidence="3" type="ORF">CERZMDRAFT_99639</name>
</gene>
<protein>
    <submittedName>
        <fullName evidence="3">Glycosyltransferase family 5 protein</fullName>
    </submittedName>
</protein>
<dbReference type="SUPFAM" id="SSF53756">
    <property type="entry name" value="UDP-Glycosyltransferase/glycogen phosphorylase"/>
    <property type="match status" value="1"/>
</dbReference>
<name>A0A6A6FA06_9PEZI</name>
<dbReference type="Gene3D" id="3.40.50.2000">
    <property type="entry name" value="Glycogen Phosphorylase B"/>
    <property type="match status" value="2"/>
</dbReference>
<dbReference type="Proteomes" id="UP000799539">
    <property type="component" value="Unassembled WGS sequence"/>
</dbReference>
<dbReference type="GO" id="GO:0047657">
    <property type="term" value="F:alpha-1,3-glucan synthase activity"/>
    <property type="evidence" value="ECO:0007669"/>
    <property type="project" value="TreeGrafter"/>
</dbReference>
<dbReference type="EMBL" id="ML992682">
    <property type="protein sequence ID" value="KAF2210226.1"/>
    <property type="molecule type" value="Genomic_DNA"/>
</dbReference>
<evidence type="ECO:0000256" key="1">
    <source>
        <dbReference type="SAM" id="Phobius"/>
    </source>
</evidence>
<evidence type="ECO:0000313" key="4">
    <source>
        <dbReference type="Proteomes" id="UP000799539"/>
    </source>
</evidence>
<proteinExistence type="predicted"/>
<keyword evidence="1" id="KW-0812">Transmembrane</keyword>
<feature type="domain" description="Mok11-13/Ags1-like CBM" evidence="2">
    <location>
        <begin position="1"/>
        <end position="54"/>
    </location>
</feature>
<dbReference type="InterPro" id="IPR058655">
    <property type="entry name" value="Mok11-14/Ags1-like"/>
</dbReference>
<dbReference type="PANTHER" id="PTHR47182:SF2">
    <property type="entry name" value="CELL WALL ALPHA-1,3-GLUCAN SYNTHASE AGS1"/>
    <property type="match status" value="1"/>
</dbReference>
<dbReference type="InterPro" id="IPR058659">
    <property type="entry name" value="Mok11-13/Ags1-like_CBM"/>
</dbReference>